<keyword evidence="4" id="KW-0645">Protease</keyword>
<evidence type="ECO:0000256" key="1">
    <source>
        <dbReference type="SAM" id="MobiDB-lite"/>
    </source>
</evidence>
<dbReference type="CDD" id="cd14852">
    <property type="entry name" value="LD-carboxypeptidase"/>
    <property type="match status" value="1"/>
</dbReference>
<keyword evidence="2" id="KW-0472">Membrane</keyword>
<feature type="compositionally biased region" description="Pro residues" evidence="1">
    <location>
        <begin position="49"/>
        <end position="59"/>
    </location>
</feature>
<keyword evidence="4" id="KW-0378">Hydrolase</keyword>
<dbReference type="GO" id="GO:0006508">
    <property type="term" value="P:proteolysis"/>
    <property type="evidence" value="ECO:0007669"/>
    <property type="project" value="InterPro"/>
</dbReference>
<dbReference type="PANTHER" id="PTHR34385">
    <property type="entry name" value="D-ALANYL-D-ALANINE CARBOXYPEPTIDASE"/>
    <property type="match status" value="1"/>
</dbReference>
<keyword evidence="5" id="KW-1185">Reference proteome</keyword>
<accession>A0A6I4P220</accession>
<comment type="caution">
    <text evidence="4">The sequence shown here is derived from an EMBL/GenBank/DDBJ whole genome shotgun (WGS) entry which is preliminary data.</text>
</comment>
<evidence type="ECO:0000256" key="2">
    <source>
        <dbReference type="SAM" id="Phobius"/>
    </source>
</evidence>
<dbReference type="SUPFAM" id="SSF55166">
    <property type="entry name" value="Hedgehog/DD-peptidase"/>
    <property type="match status" value="1"/>
</dbReference>
<dbReference type="Proteomes" id="UP000438182">
    <property type="component" value="Unassembled WGS sequence"/>
</dbReference>
<keyword evidence="2" id="KW-0812">Transmembrane</keyword>
<protein>
    <submittedName>
        <fullName evidence="4">D-alanyl-D-alanine carboxypeptidase family protein</fullName>
    </submittedName>
</protein>
<dbReference type="GO" id="GO:0004180">
    <property type="term" value="F:carboxypeptidase activity"/>
    <property type="evidence" value="ECO:0007669"/>
    <property type="project" value="UniProtKB-KW"/>
</dbReference>
<dbReference type="InterPro" id="IPR003709">
    <property type="entry name" value="VanY-like_core_dom"/>
</dbReference>
<feature type="domain" description="D-alanyl-D-alanine carboxypeptidase-like core" evidence="3">
    <location>
        <begin position="107"/>
        <end position="235"/>
    </location>
</feature>
<dbReference type="AlphaFoldDB" id="A0A6I4P220"/>
<dbReference type="Pfam" id="PF02557">
    <property type="entry name" value="VanY"/>
    <property type="match status" value="1"/>
</dbReference>
<evidence type="ECO:0000259" key="3">
    <source>
        <dbReference type="Pfam" id="PF02557"/>
    </source>
</evidence>
<proteinExistence type="predicted"/>
<keyword evidence="2" id="KW-1133">Transmembrane helix</keyword>
<dbReference type="InterPro" id="IPR052179">
    <property type="entry name" value="DD-CPase-like"/>
</dbReference>
<reference evidence="4 5" key="1">
    <citation type="submission" date="2019-12" db="EMBL/GenBank/DDBJ databases">
        <authorList>
            <person name="Kim Y.S."/>
        </authorList>
    </citation>
    <scope>NUCLEOTIDE SEQUENCE [LARGE SCALE GENOMIC DNA]</scope>
    <source>
        <strain evidence="4 5">MMS17-SY077</strain>
    </source>
</reference>
<organism evidence="4 5">
    <name type="scientific">Agromyces seonyuensis</name>
    <dbReference type="NCBI Taxonomy" id="2662446"/>
    <lineage>
        <taxon>Bacteria</taxon>
        <taxon>Bacillati</taxon>
        <taxon>Actinomycetota</taxon>
        <taxon>Actinomycetes</taxon>
        <taxon>Micrococcales</taxon>
        <taxon>Microbacteriaceae</taxon>
        <taxon>Agromyces</taxon>
    </lineage>
</organism>
<sequence>MPERTAGRGPIIGIVAAVLLVAIVGIVFWFADPPQATPDSVGSTEAPTRPEPATPPQAPAPVETFDKSANSIDDPNSIWIVVNKLRPLNPIDYAPEIVSANVSGYADMRPEAAAAVEQLFAAAETEAGLSLRGDSAYRRYSSQERIYNENLASLGQEETERLTARPGYSEHQTGLTMDIGAASGDCSLDTCFADTPEGQWLATNAYRFGFLLRYPADKVEVTGFQFEPWHYRFVGVELATHLHDTGVTTLEEFFGLPAAPGYAD</sequence>
<dbReference type="InterPro" id="IPR058193">
    <property type="entry name" value="VanY/YodJ_core_dom"/>
</dbReference>
<gene>
    <name evidence="4" type="ORF">GB864_05935</name>
</gene>
<name>A0A6I4P220_9MICO</name>
<dbReference type="Gene3D" id="3.30.1380.10">
    <property type="match status" value="1"/>
</dbReference>
<dbReference type="EMBL" id="WSTA01000019">
    <property type="protein sequence ID" value="MWB98089.1"/>
    <property type="molecule type" value="Genomic_DNA"/>
</dbReference>
<feature type="transmembrane region" description="Helical" evidence="2">
    <location>
        <begin position="12"/>
        <end position="31"/>
    </location>
</feature>
<evidence type="ECO:0000313" key="5">
    <source>
        <dbReference type="Proteomes" id="UP000438182"/>
    </source>
</evidence>
<dbReference type="RefSeq" id="WP_160423433.1">
    <property type="nucleotide sequence ID" value="NZ_WSTA01000019.1"/>
</dbReference>
<evidence type="ECO:0000313" key="4">
    <source>
        <dbReference type="EMBL" id="MWB98089.1"/>
    </source>
</evidence>
<dbReference type="PANTHER" id="PTHR34385:SF1">
    <property type="entry name" value="PEPTIDOGLYCAN L-ALANYL-D-GLUTAMATE ENDOPEPTIDASE CWLK"/>
    <property type="match status" value="1"/>
</dbReference>
<feature type="region of interest" description="Disordered" evidence="1">
    <location>
        <begin position="37"/>
        <end position="69"/>
    </location>
</feature>
<keyword evidence="4" id="KW-0121">Carboxypeptidase</keyword>
<dbReference type="InterPro" id="IPR009045">
    <property type="entry name" value="Zn_M74/Hedgehog-like"/>
</dbReference>